<evidence type="ECO:0000313" key="1">
    <source>
        <dbReference type="EMBL" id="SPS05503.1"/>
    </source>
</evidence>
<reference evidence="1" key="1">
    <citation type="submission" date="2018-05" db="EMBL/GenBank/DDBJ databases">
        <authorList>
            <person name="Lanie J.A."/>
            <person name="Ng W.-L."/>
            <person name="Kazmierczak K.M."/>
            <person name="Andrzejewski T.M."/>
            <person name="Davidsen T.M."/>
            <person name="Wayne K.J."/>
            <person name="Tettelin H."/>
            <person name="Glass J.I."/>
            <person name="Rusch D."/>
            <person name="Podicherti R."/>
            <person name="Tsui H.-C.T."/>
            <person name="Winkler M.E."/>
        </authorList>
    </citation>
    <scope>NUCLEOTIDE SEQUENCE</scope>
    <source>
        <strain evidence="1">KNB</strain>
    </source>
</reference>
<protein>
    <submittedName>
        <fullName evidence="1">Uncharacterized protein</fullName>
    </submittedName>
</protein>
<organism evidence="1">
    <name type="scientific">Candidatus Nitrotoga fabula</name>
    <dbReference type="NCBI Taxonomy" id="2182327"/>
    <lineage>
        <taxon>Bacteria</taxon>
        <taxon>Pseudomonadati</taxon>
        <taxon>Pseudomonadota</taxon>
        <taxon>Betaproteobacteria</taxon>
        <taxon>Nitrosomonadales</taxon>
        <taxon>Gallionellaceae</taxon>
        <taxon>Candidatus Nitrotoga</taxon>
    </lineage>
</organism>
<dbReference type="AntiFam" id="ANF00012">
    <property type="entry name" value="tRNA translation"/>
</dbReference>
<dbReference type="EMBL" id="LS423452">
    <property type="protein sequence ID" value="SPS05503.1"/>
    <property type="molecule type" value="Genomic_DNA"/>
</dbReference>
<gene>
    <name evidence="1" type="ORF">NITFAB_1093</name>
</gene>
<proteinExistence type="predicted"/>
<name>A0A2X0QTL7_9PROT</name>
<accession>A0A2X0QTL7</accession>
<dbReference type="AlphaFoldDB" id="A0A2X0QTL7"/>
<sequence length="91" mass="10276">MTVLLDQVRAATHKMFGVITQELHKTRKRKSLAVMQGFLLSGSPTWTRTRDLRINSPSLYRLSYQGIDETDIVMAVGFSVNSEMLQCHGCC</sequence>